<name>A0A7X5XWH9_9SPHN</name>
<accession>A0A7X5XWH9</accession>
<dbReference type="NCBIfam" id="NF035944">
    <property type="entry name" value="PEPxxWA-CTERM"/>
    <property type="match status" value="1"/>
</dbReference>
<evidence type="ECO:0000259" key="2">
    <source>
        <dbReference type="Pfam" id="PF07589"/>
    </source>
</evidence>
<feature type="domain" description="Ice-binding protein C-terminal" evidence="2">
    <location>
        <begin position="203"/>
        <end position="226"/>
    </location>
</feature>
<feature type="signal peptide" evidence="1">
    <location>
        <begin position="1"/>
        <end position="18"/>
    </location>
</feature>
<dbReference type="Proteomes" id="UP000531251">
    <property type="component" value="Unassembled WGS sequence"/>
</dbReference>
<dbReference type="InterPro" id="IPR013424">
    <property type="entry name" value="Ice-binding_C"/>
</dbReference>
<evidence type="ECO:0000256" key="1">
    <source>
        <dbReference type="SAM" id="SignalP"/>
    </source>
</evidence>
<proteinExistence type="predicted"/>
<gene>
    <name evidence="3" type="ORF">GGR89_000572</name>
</gene>
<dbReference type="NCBIfam" id="TIGR02595">
    <property type="entry name" value="PEP_CTERM"/>
    <property type="match status" value="1"/>
</dbReference>
<keyword evidence="1" id="KW-0732">Signal</keyword>
<comment type="caution">
    <text evidence="3">The sequence shown here is derived from an EMBL/GenBank/DDBJ whole genome shotgun (WGS) entry which is preliminary data.</text>
</comment>
<evidence type="ECO:0000313" key="3">
    <source>
        <dbReference type="EMBL" id="NJB96280.1"/>
    </source>
</evidence>
<dbReference type="AlphaFoldDB" id="A0A7X5XWH9"/>
<organism evidence="3 4">
    <name type="scientific">Sphingomonas trueperi</name>
    <dbReference type="NCBI Taxonomy" id="53317"/>
    <lineage>
        <taxon>Bacteria</taxon>
        <taxon>Pseudomonadati</taxon>
        <taxon>Pseudomonadota</taxon>
        <taxon>Alphaproteobacteria</taxon>
        <taxon>Sphingomonadales</taxon>
        <taxon>Sphingomonadaceae</taxon>
        <taxon>Sphingomonas</taxon>
    </lineage>
</organism>
<dbReference type="EMBL" id="JAATJB010000001">
    <property type="protein sequence ID" value="NJB96280.1"/>
    <property type="molecule type" value="Genomic_DNA"/>
</dbReference>
<feature type="chain" id="PRO_5031029910" description="Ice-binding protein C-terminal domain-containing protein" evidence="1">
    <location>
        <begin position="19"/>
        <end position="235"/>
    </location>
</feature>
<protein>
    <recommendedName>
        <fullName evidence="2">Ice-binding protein C-terminal domain-containing protein</fullName>
    </recommendedName>
</protein>
<keyword evidence="4" id="KW-1185">Reference proteome</keyword>
<reference evidence="3 4" key="1">
    <citation type="submission" date="2020-03" db="EMBL/GenBank/DDBJ databases">
        <title>Genomic Encyclopedia of Type Strains, Phase IV (KMG-IV): sequencing the most valuable type-strain genomes for metagenomic binning, comparative biology and taxonomic classification.</title>
        <authorList>
            <person name="Goeker M."/>
        </authorList>
    </citation>
    <scope>NUCLEOTIDE SEQUENCE [LARGE SCALE GENOMIC DNA]</scope>
    <source>
        <strain evidence="3 4">DSM 7225</strain>
    </source>
</reference>
<sequence length="235" mass="24012">MKLAALVGAIGVFGATIAAPAAASVIDTSGGYASKIDYFGAQYTPTYGQTFTVGSDNALNGFTFYLGGGAARVRAYVYAWGSAGPLGAALYASDARSFAGTAGDAFDALRFDVGALDLRAGQRYVAFLTTAGLAQPGDGEMSWMPTAGSFGSNAYDGGDFVYTNVGSSLDAIARTQWDDPHGAFGDVQFRADFSPGATAGAGVPEPAAWAMLIGGFGLAGGALRRRRARTTVRFA</sequence>
<evidence type="ECO:0000313" key="4">
    <source>
        <dbReference type="Proteomes" id="UP000531251"/>
    </source>
</evidence>
<dbReference type="Pfam" id="PF07589">
    <property type="entry name" value="PEP-CTERM"/>
    <property type="match status" value="1"/>
</dbReference>
<dbReference type="RefSeq" id="WP_241213333.1">
    <property type="nucleotide sequence ID" value="NZ_BAAADY010000001.1"/>
</dbReference>